<dbReference type="Pfam" id="PF00300">
    <property type="entry name" value="His_Phos_1"/>
    <property type="match status" value="2"/>
</dbReference>
<dbReference type="SUPFAM" id="SSF53254">
    <property type="entry name" value="Phosphoglycerate mutase-like"/>
    <property type="match status" value="1"/>
</dbReference>
<keyword evidence="1" id="KW-1185">Reference proteome</keyword>
<dbReference type="InterPro" id="IPR013078">
    <property type="entry name" value="His_Pase_superF_clade-1"/>
</dbReference>
<dbReference type="PaxDb" id="3827-XP_004516268.1"/>
<dbReference type="InterPro" id="IPR051710">
    <property type="entry name" value="Phosphatase_SH3-domain"/>
</dbReference>
<dbReference type="InterPro" id="IPR012398">
    <property type="entry name" value="PRIB5"/>
</dbReference>
<dbReference type="STRING" id="3827.A0A1S2Z773"/>
<dbReference type="AlphaFoldDB" id="A0A1S2Z773"/>
<dbReference type="RefSeq" id="XP_004516268.1">
    <property type="nucleotide sequence ID" value="XM_004516211.3"/>
</dbReference>
<dbReference type="KEGG" id="cam:101492307"/>
<name>A0A1S2Z773_CICAR</name>
<dbReference type="CDD" id="cd07067">
    <property type="entry name" value="HP_PGM_like"/>
    <property type="match status" value="1"/>
</dbReference>
<dbReference type="eggNOG" id="KOG3734">
    <property type="taxonomic scope" value="Eukaryota"/>
</dbReference>
<reference evidence="2" key="1">
    <citation type="submission" date="2025-08" db="UniProtKB">
        <authorList>
            <consortium name="RefSeq"/>
        </authorList>
    </citation>
    <scope>IDENTIFICATION</scope>
    <source>
        <tissue evidence="2">Etiolated seedlings</tissue>
    </source>
</reference>
<gene>
    <name evidence="2" type="primary">LOC101492307</name>
</gene>
<dbReference type="PANTHER" id="PTHR16469">
    <property type="entry name" value="UBIQUITIN-ASSOCIATED AND SH3 DOMAIN-CONTAINING BA-RELATED"/>
    <property type="match status" value="1"/>
</dbReference>
<dbReference type="InterPro" id="IPR029033">
    <property type="entry name" value="His_PPase_superfam"/>
</dbReference>
<sequence length="299" mass="33515">MLRFRLFRLSSVPPFSIHGNKIAGSHLIHTVKMGLRGKKNMEKQHPILQQNVIVMRHSERIDNFEPLWASMASRPWDPPLSESGQVRAFQTGRRIKQSLGFTIDRVFVSPFLRCIQTAAEVGNALLINDGDGSLVGDRILVDSTKLKVSIEYGLCEMINSIAIRLNVAPKDGNLSFDITELKAMLPARTVGDNGEMVYKELPEWEESVLQARARYQQTIQNLADKYPTENLLFVTHGEGIQVAVSSFRKDVVVNEVEYCGYVELTRPIFKKDHSLIGGEFNLLTQSGQSGVTYISSHGL</sequence>
<evidence type="ECO:0000313" key="1">
    <source>
        <dbReference type="Proteomes" id="UP000087171"/>
    </source>
</evidence>
<evidence type="ECO:0000313" key="2">
    <source>
        <dbReference type="RefSeq" id="XP_004516268.1"/>
    </source>
</evidence>
<dbReference type="RefSeq" id="XP_073221694.1">
    <property type="nucleotide sequence ID" value="XM_073365593.1"/>
</dbReference>
<protein>
    <submittedName>
        <fullName evidence="2">Uncharacterized protein LOC101492307</fullName>
    </submittedName>
</protein>
<dbReference type="Gene3D" id="3.40.50.1240">
    <property type="entry name" value="Phosphoglycerate mutase-like"/>
    <property type="match status" value="1"/>
</dbReference>
<dbReference type="GeneID" id="101492307"/>
<dbReference type="Proteomes" id="UP000087171">
    <property type="component" value="Unplaced"/>
</dbReference>
<proteinExistence type="predicted"/>
<dbReference type="PIRSF" id="PIRSF015897">
    <property type="entry name" value="PRIB5"/>
    <property type="match status" value="1"/>
</dbReference>
<dbReference type="OrthoDB" id="414418at2759"/>
<dbReference type="SMART" id="SM00855">
    <property type="entry name" value="PGAM"/>
    <property type="match status" value="1"/>
</dbReference>
<organism evidence="1 2">
    <name type="scientific">Cicer arietinum</name>
    <name type="common">Chickpea</name>
    <name type="synonym">Garbanzo</name>
    <dbReference type="NCBI Taxonomy" id="3827"/>
    <lineage>
        <taxon>Eukaryota</taxon>
        <taxon>Viridiplantae</taxon>
        <taxon>Streptophyta</taxon>
        <taxon>Embryophyta</taxon>
        <taxon>Tracheophyta</taxon>
        <taxon>Spermatophyta</taxon>
        <taxon>Magnoliopsida</taxon>
        <taxon>eudicotyledons</taxon>
        <taxon>Gunneridae</taxon>
        <taxon>Pentapetalae</taxon>
        <taxon>rosids</taxon>
        <taxon>fabids</taxon>
        <taxon>Fabales</taxon>
        <taxon>Fabaceae</taxon>
        <taxon>Papilionoideae</taxon>
        <taxon>50 kb inversion clade</taxon>
        <taxon>NPAAA clade</taxon>
        <taxon>Hologalegina</taxon>
        <taxon>IRL clade</taxon>
        <taxon>Cicereae</taxon>
        <taxon>Cicer</taxon>
    </lineage>
</organism>
<dbReference type="PANTHER" id="PTHR16469:SF49">
    <property type="entry name" value="PHOSPHOGLYCERATE MUTASE FAMILY PROTEIN"/>
    <property type="match status" value="1"/>
</dbReference>
<accession>A0A1S2Z773</accession>